<feature type="region of interest" description="Disordered" evidence="1">
    <location>
        <begin position="1"/>
        <end position="28"/>
    </location>
</feature>
<feature type="region of interest" description="Disordered" evidence="1">
    <location>
        <begin position="70"/>
        <end position="92"/>
    </location>
</feature>
<dbReference type="Proteomes" id="UP000241462">
    <property type="component" value="Unassembled WGS sequence"/>
</dbReference>
<proteinExistence type="predicted"/>
<evidence type="ECO:0000256" key="1">
    <source>
        <dbReference type="SAM" id="MobiDB-lite"/>
    </source>
</evidence>
<evidence type="ECO:0000313" key="3">
    <source>
        <dbReference type="Proteomes" id="UP000241462"/>
    </source>
</evidence>
<protein>
    <submittedName>
        <fullName evidence="2">Uncharacterized protein</fullName>
    </submittedName>
</protein>
<dbReference type="EMBL" id="KZ678529">
    <property type="protein sequence ID" value="PSR80491.1"/>
    <property type="molecule type" value="Genomic_DNA"/>
</dbReference>
<dbReference type="InParanoid" id="A0A2T3A0B6"/>
<feature type="compositionally biased region" description="Low complexity" evidence="1">
    <location>
        <begin position="80"/>
        <end position="92"/>
    </location>
</feature>
<gene>
    <name evidence="2" type="ORF">BD289DRAFT_63458</name>
</gene>
<dbReference type="STRING" id="2025994.A0A2T3A0B6"/>
<dbReference type="OrthoDB" id="5073671at2759"/>
<dbReference type="AlphaFoldDB" id="A0A2T3A0B6"/>
<feature type="region of interest" description="Disordered" evidence="1">
    <location>
        <begin position="199"/>
        <end position="218"/>
    </location>
</feature>
<accession>A0A2T3A0B6</accession>
<organism evidence="2 3">
    <name type="scientific">Coniella lustricola</name>
    <dbReference type="NCBI Taxonomy" id="2025994"/>
    <lineage>
        <taxon>Eukaryota</taxon>
        <taxon>Fungi</taxon>
        <taxon>Dikarya</taxon>
        <taxon>Ascomycota</taxon>
        <taxon>Pezizomycotina</taxon>
        <taxon>Sordariomycetes</taxon>
        <taxon>Sordariomycetidae</taxon>
        <taxon>Diaporthales</taxon>
        <taxon>Schizoparmaceae</taxon>
        <taxon>Coniella</taxon>
    </lineage>
</organism>
<evidence type="ECO:0000313" key="2">
    <source>
        <dbReference type="EMBL" id="PSR80491.1"/>
    </source>
</evidence>
<sequence length="281" mass="30578">MSGPRSPIPDPGWPPRRSTPHPRIRIPRPEPIYAAVRARAKAAQAAQAATGFRSIPYDRTIMAIPPRRDTTDQAFESSSTPATAAPNPATAPTAAGHFDLPASFTLFNRTHLHLHSRIYLATSKDEPLYRVHSSWDRVLLRSGPRPNDPILATLRHKGLMKSLKGHVMLAHGMKQLVTLRRLYGFTIEVPVPVPVPTTTTSDDGHDTKQHTNNNVSNGVGCRTRIEAFEWRRSRGSAVKLLGRGSGYKLVRFATDAGNGGGEIATGGGEVVAVLAMGKPWQ</sequence>
<name>A0A2T3A0B6_9PEZI</name>
<reference evidence="2 3" key="1">
    <citation type="journal article" date="2018" name="Mycol. Prog.">
        <title>Coniella lustricola, a new species from submerged detritus.</title>
        <authorList>
            <person name="Raudabaugh D.B."/>
            <person name="Iturriaga T."/>
            <person name="Carver A."/>
            <person name="Mondo S."/>
            <person name="Pangilinan J."/>
            <person name="Lipzen A."/>
            <person name="He G."/>
            <person name="Amirebrahimi M."/>
            <person name="Grigoriev I.V."/>
            <person name="Miller A.N."/>
        </authorList>
    </citation>
    <scope>NUCLEOTIDE SEQUENCE [LARGE SCALE GENOMIC DNA]</scope>
    <source>
        <strain evidence="2 3">B22-T-1</strain>
    </source>
</reference>
<keyword evidence="3" id="KW-1185">Reference proteome</keyword>
<feature type="compositionally biased region" description="Pro residues" evidence="1">
    <location>
        <begin position="1"/>
        <end position="14"/>
    </location>
</feature>